<evidence type="ECO:0000256" key="1">
    <source>
        <dbReference type="SAM" id="SignalP"/>
    </source>
</evidence>
<dbReference type="InterPro" id="IPR028082">
    <property type="entry name" value="Peripla_BP_I"/>
</dbReference>
<keyword evidence="1" id="KW-0732">Signal</keyword>
<reference evidence="2 3" key="2">
    <citation type="submission" date="2018-03" db="EMBL/GenBank/DDBJ databases">
        <title>The comparative genomics of Bifidobacterium callitrichos reflects dietary carbohydrate utilization within the common marmoset gut.</title>
        <authorList>
            <person name="Rani A."/>
        </authorList>
    </citation>
    <scope>NUCLEOTIDE SEQUENCE [LARGE SCALE GENOMIC DNA]</scope>
    <source>
        <strain evidence="2 3">UMA51805</strain>
    </source>
</reference>
<protein>
    <submittedName>
        <fullName evidence="2">Sugar ABC transporter substrate-binding protein</fullName>
    </submittedName>
</protein>
<keyword evidence="3" id="KW-1185">Reference proteome</keyword>
<gene>
    <name evidence="2" type="ORF">CPA40_00205</name>
</gene>
<evidence type="ECO:0000313" key="2">
    <source>
        <dbReference type="EMBL" id="PST47555.1"/>
    </source>
</evidence>
<feature type="signal peptide" evidence="1">
    <location>
        <begin position="1"/>
        <end position="22"/>
    </location>
</feature>
<reference evidence="3" key="1">
    <citation type="submission" date="2017-09" db="EMBL/GenBank/DDBJ databases">
        <authorList>
            <person name="Sela D.A."/>
            <person name="Albert K."/>
        </authorList>
    </citation>
    <scope>NUCLEOTIDE SEQUENCE [LARGE SCALE GENOMIC DNA]</scope>
    <source>
        <strain evidence="3">UMA51805</strain>
    </source>
</reference>
<comment type="caution">
    <text evidence="2">The sequence shown here is derived from an EMBL/GenBank/DDBJ whole genome shotgun (WGS) entry which is preliminary data.</text>
</comment>
<dbReference type="Proteomes" id="UP000240228">
    <property type="component" value="Unassembled WGS sequence"/>
</dbReference>
<dbReference type="SUPFAM" id="SSF53822">
    <property type="entry name" value="Periplasmic binding protein-like I"/>
    <property type="match status" value="1"/>
</dbReference>
<feature type="chain" id="PRO_5015531375" evidence="1">
    <location>
        <begin position="23"/>
        <end position="183"/>
    </location>
</feature>
<organism evidence="2 3">
    <name type="scientific">Bifidobacterium callitrichos</name>
    <dbReference type="NCBI Taxonomy" id="762209"/>
    <lineage>
        <taxon>Bacteria</taxon>
        <taxon>Bacillati</taxon>
        <taxon>Actinomycetota</taxon>
        <taxon>Actinomycetes</taxon>
        <taxon>Bifidobacteriales</taxon>
        <taxon>Bifidobacteriaceae</taxon>
        <taxon>Bifidobacterium</taxon>
    </lineage>
</organism>
<sequence>MAAALACAAACLALTACTPAGKAVGDTQAKQPEVAHVGIQRNEARIALVGSPTAAADEPVLDAMGDVDIQTVYVSSKDAKDPDAVMRQGVRDMVDRVVNLIVVSDLDTTAEPSGWDDALRAAREAGIPVALLNPKHAPDDATLYAAAFVLNDRAADAVRIDDAMMTVLNDEPHERQIVVTTIR</sequence>
<accession>A0A2T3GDJ5</accession>
<proteinExistence type="predicted"/>
<dbReference type="Gene3D" id="3.40.50.2300">
    <property type="match status" value="1"/>
</dbReference>
<dbReference type="AlphaFoldDB" id="A0A2T3GDJ5"/>
<name>A0A2T3GDJ5_9BIFI</name>
<evidence type="ECO:0000313" key="3">
    <source>
        <dbReference type="Proteomes" id="UP000240228"/>
    </source>
</evidence>
<dbReference type="EMBL" id="NWTX01000001">
    <property type="protein sequence ID" value="PST47555.1"/>
    <property type="molecule type" value="Genomic_DNA"/>
</dbReference>